<proteinExistence type="predicted"/>
<reference evidence="1" key="1">
    <citation type="journal article" date="2014" name="PLoS ONE">
        <title>Transcriptome-Based Identification of ABC Transporters in the Western Tarnished Plant Bug Lygus hesperus.</title>
        <authorList>
            <person name="Hull J.J."/>
            <person name="Chaney K."/>
            <person name="Geib S.M."/>
            <person name="Fabrick J.A."/>
            <person name="Brent C.S."/>
            <person name="Walsh D."/>
            <person name="Lavine L.C."/>
        </authorList>
    </citation>
    <scope>NUCLEOTIDE SEQUENCE</scope>
</reference>
<protein>
    <submittedName>
        <fullName evidence="1">Plexin-B3</fullName>
    </submittedName>
</protein>
<sequence>THQTGRTEPKRFIGVSEESSEVFKPREDIKLKQEKHPQRLKLLPNGEIEHKQIVIPSRPGGNNPADYDRSIKQHKEIVITFPGGGGNNRANYDGSIKQFPGAKENNFRFNDPFYKPMIGKITFPQEGGNKFGYGGKHIKLGTQDLKFILSEISKMLPLPRVSLIVLASKKQSRNGSAKYIVGYIATREERNFCKAWVTFYRDEEGNIIHTKTKYGRL</sequence>
<name>A0A0A9WWX6_LYGHE</name>
<gene>
    <name evidence="1" type="primary">PLXNB3_1</name>
    <name evidence="1" type="ORF">CM83_20573</name>
</gene>
<feature type="non-terminal residue" evidence="1">
    <location>
        <position position="1"/>
    </location>
</feature>
<evidence type="ECO:0000313" key="1">
    <source>
        <dbReference type="EMBL" id="JAG12957.1"/>
    </source>
</evidence>
<organism evidence="1">
    <name type="scientific">Lygus hesperus</name>
    <name type="common">Western plant bug</name>
    <dbReference type="NCBI Taxonomy" id="30085"/>
    <lineage>
        <taxon>Eukaryota</taxon>
        <taxon>Metazoa</taxon>
        <taxon>Ecdysozoa</taxon>
        <taxon>Arthropoda</taxon>
        <taxon>Hexapoda</taxon>
        <taxon>Insecta</taxon>
        <taxon>Pterygota</taxon>
        <taxon>Neoptera</taxon>
        <taxon>Paraneoptera</taxon>
        <taxon>Hemiptera</taxon>
        <taxon>Heteroptera</taxon>
        <taxon>Panheteroptera</taxon>
        <taxon>Cimicomorpha</taxon>
        <taxon>Miridae</taxon>
        <taxon>Mirini</taxon>
        <taxon>Lygus</taxon>
    </lineage>
</organism>
<dbReference type="AlphaFoldDB" id="A0A0A9WWX6"/>
<dbReference type="EMBL" id="GBHO01030647">
    <property type="protein sequence ID" value="JAG12957.1"/>
    <property type="molecule type" value="Transcribed_RNA"/>
</dbReference>
<accession>A0A0A9WWX6</accession>
<reference evidence="1" key="2">
    <citation type="submission" date="2014-07" db="EMBL/GenBank/DDBJ databases">
        <authorList>
            <person name="Hull J."/>
        </authorList>
    </citation>
    <scope>NUCLEOTIDE SEQUENCE</scope>
</reference>